<dbReference type="EMBL" id="UINC01230834">
    <property type="protein sequence ID" value="SVE63124.1"/>
    <property type="molecule type" value="Genomic_DNA"/>
</dbReference>
<name>A0A383F2N4_9ZZZZ</name>
<dbReference type="AlphaFoldDB" id="A0A383F2N4"/>
<protein>
    <submittedName>
        <fullName evidence="1">Uncharacterized protein</fullName>
    </submittedName>
</protein>
<sequence>MEEGLKSQREKKAATLRNLGLDPFPTQVDRTHTAAEVIAIISNFLPDQTNDTSTKVSIVGRIMARIS</sequence>
<dbReference type="Gene3D" id="2.40.50.140">
    <property type="entry name" value="Nucleic acid-binding proteins"/>
    <property type="match status" value="1"/>
</dbReference>
<accession>A0A383F2N4</accession>
<proteinExistence type="predicted"/>
<gene>
    <name evidence="1" type="ORF">METZ01_LOCUS515978</name>
</gene>
<reference evidence="1" key="1">
    <citation type="submission" date="2018-05" db="EMBL/GenBank/DDBJ databases">
        <authorList>
            <person name="Lanie J.A."/>
            <person name="Ng W.-L."/>
            <person name="Kazmierczak K.M."/>
            <person name="Andrzejewski T.M."/>
            <person name="Davidsen T.M."/>
            <person name="Wayne K.J."/>
            <person name="Tettelin H."/>
            <person name="Glass J.I."/>
            <person name="Rusch D."/>
            <person name="Podicherti R."/>
            <person name="Tsui H.-C.T."/>
            <person name="Winkler M.E."/>
        </authorList>
    </citation>
    <scope>NUCLEOTIDE SEQUENCE</scope>
</reference>
<organism evidence="1">
    <name type="scientific">marine metagenome</name>
    <dbReference type="NCBI Taxonomy" id="408172"/>
    <lineage>
        <taxon>unclassified sequences</taxon>
        <taxon>metagenomes</taxon>
        <taxon>ecological metagenomes</taxon>
    </lineage>
</organism>
<feature type="non-terminal residue" evidence="1">
    <location>
        <position position="67"/>
    </location>
</feature>
<evidence type="ECO:0000313" key="1">
    <source>
        <dbReference type="EMBL" id="SVE63124.1"/>
    </source>
</evidence>
<dbReference type="SUPFAM" id="SSF50249">
    <property type="entry name" value="Nucleic acid-binding proteins"/>
    <property type="match status" value="1"/>
</dbReference>
<dbReference type="InterPro" id="IPR012340">
    <property type="entry name" value="NA-bd_OB-fold"/>
</dbReference>